<dbReference type="GeneID" id="20038570"/>
<keyword evidence="2" id="KW-1185">Reference proteome</keyword>
<evidence type="ECO:0000313" key="2">
    <source>
        <dbReference type="Proteomes" id="UP000030640"/>
    </source>
</evidence>
<dbReference type="VEuPathDB" id="PlasmoDB:C922_03296"/>
<protein>
    <submittedName>
        <fullName evidence="1">Uncharacterized protein</fullName>
    </submittedName>
</protein>
<gene>
    <name evidence="1" type="ORF">C922_03296</name>
</gene>
<dbReference type="Proteomes" id="UP000030640">
    <property type="component" value="Unassembled WGS sequence"/>
</dbReference>
<dbReference type="AlphaFoldDB" id="W7A3Z3"/>
<evidence type="ECO:0000313" key="1">
    <source>
        <dbReference type="EMBL" id="EUD66380.1"/>
    </source>
</evidence>
<accession>W7A3Z3</accession>
<dbReference type="OrthoDB" id="383264at2759"/>
<dbReference type="EMBL" id="KI965472">
    <property type="protein sequence ID" value="EUD66380.1"/>
    <property type="molecule type" value="Genomic_DNA"/>
</dbReference>
<proteinExistence type="predicted"/>
<name>W7A3Z3_9APIC</name>
<sequence length="109" mass="12884">MCMRKVGFQKRHIHKEQYAEEKWSDKPKEHYQKATTDYVIEATTKKTSTSEAHKTKQKVHNHESCVLTKKELITKVRILILMTVPVECKGQEDLQNMELYLWNDSPCSF</sequence>
<reference evidence="1 2" key="1">
    <citation type="submission" date="2013-02" db="EMBL/GenBank/DDBJ databases">
        <title>The Genome Sequence of Plasmodium inui San Antonio 1.</title>
        <authorList>
            <consortium name="The Broad Institute Genome Sequencing Platform"/>
            <consortium name="The Broad Institute Genome Sequencing Center for Infectious Disease"/>
            <person name="Neafsey D."/>
            <person name="Cheeseman I."/>
            <person name="Volkman S."/>
            <person name="Adams J."/>
            <person name="Walker B."/>
            <person name="Young S.K."/>
            <person name="Zeng Q."/>
            <person name="Gargeya S."/>
            <person name="Fitzgerald M."/>
            <person name="Haas B."/>
            <person name="Abouelleil A."/>
            <person name="Alvarado L."/>
            <person name="Arachchi H.M."/>
            <person name="Berlin A.M."/>
            <person name="Chapman S.B."/>
            <person name="Dewar J."/>
            <person name="Goldberg J."/>
            <person name="Griggs A."/>
            <person name="Gujja S."/>
            <person name="Hansen M."/>
            <person name="Howarth C."/>
            <person name="Imamovic A."/>
            <person name="Larimer J."/>
            <person name="McCowan C."/>
            <person name="Murphy C."/>
            <person name="Neiman D."/>
            <person name="Pearson M."/>
            <person name="Priest M."/>
            <person name="Roberts A."/>
            <person name="Saif S."/>
            <person name="Shea T."/>
            <person name="Sisk P."/>
            <person name="Sykes S."/>
            <person name="Wortman J."/>
            <person name="Nusbaum C."/>
            <person name="Birren B."/>
        </authorList>
    </citation>
    <scope>NUCLEOTIDE SEQUENCE [LARGE SCALE GENOMIC DNA]</scope>
    <source>
        <strain evidence="1 2">San Antonio 1</strain>
    </source>
</reference>
<dbReference type="RefSeq" id="XP_008817110.1">
    <property type="nucleotide sequence ID" value="XM_008818888.1"/>
</dbReference>
<organism evidence="1 2">
    <name type="scientific">Plasmodium inui San Antonio 1</name>
    <dbReference type="NCBI Taxonomy" id="1237626"/>
    <lineage>
        <taxon>Eukaryota</taxon>
        <taxon>Sar</taxon>
        <taxon>Alveolata</taxon>
        <taxon>Apicomplexa</taxon>
        <taxon>Aconoidasida</taxon>
        <taxon>Haemosporida</taxon>
        <taxon>Plasmodiidae</taxon>
        <taxon>Plasmodium</taxon>
        <taxon>Plasmodium (Plasmodium)</taxon>
    </lineage>
</organism>